<comment type="caution">
    <text evidence="4">The sequence shown here is derived from an EMBL/GenBank/DDBJ whole genome shotgun (WGS) entry which is preliminary data.</text>
</comment>
<keyword evidence="1" id="KW-0238">DNA-binding</keyword>
<dbReference type="PROSITE" id="PS50937">
    <property type="entry name" value="HTH_MERR_2"/>
    <property type="match status" value="1"/>
</dbReference>
<dbReference type="PANTHER" id="PTHR30204:SF98">
    <property type="entry name" value="HTH-TYPE TRANSCRIPTIONAL REGULATOR ADHR"/>
    <property type="match status" value="1"/>
</dbReference>
<evidence type="ECO:0000256" key="2">
    <source>
        <dbReference type="SAM" id="MobiDB-lite"/>
    </source>
</evidence>
<protein>
    <submittedName>
        <fullName evidence="4">MerR family transcriptional regulator</fullName>
    </submittedName>
</protein>
<reference evidence="4 5" key="1">
    <citation type="journal article" date="2021" name="Arch. Microbiol.">
        <title>Myceligenerans indicum sp. nov., an actinobacterium isolated from mangrove sediment of Sundarbans, India.</title>
        <authorList>
            <person name="Asha K."/>
            <person name="Bhadury P."/>
        </authorList>
    </citation>
    <scope>NUCLEOTIDE SEQUENCE [LARGE SCALE GENOMIC DNA]</scope>
    <source>
        <strain evidence="4 5">I2</strain>
    </source>
</reference>
<dbReference type="SUPFAM" id="SSF46955">
    <property type="entry name" value="Putative DNA-binding domain"/>
    <property type="match status" value="1"/>
</dbReference>
<feature type="compositionally biased region" description="Low complexity" evidence="2">
    <location>
        <begin position="227"/>
        <end position="256"/>
    </location>
</feature>
<dbReference type="Gene3D" id="1.10.1660.10">
    <property type="match status" value="1"/>
</dbReference>
<dbReference type="InterPro" id="IPR000551">
    <property type="entry name" value="MerR-type_HTH_dom"/>
</dbReference>
<accession>A0ABS1LQK0</accession>
<dbReference type="InterPro" id="IPR047057">
    <property type="entry name" value="MerR_fam"/>
</dbReference>
<feature type="region of interest" description="Disordered" evidence="2">
    <location>
        <begin position="213"/>
        <end position="269"/>
    </location>
</feature>
<dbReference type="InterPro" id="IPR009061">
    <property type="entry name" value="DNA-bd_dom_put_sf"/>
</dbReference>
<dbReference type="CDD" id="cd04780">
    <property type="entry name" value="HTH_MerR-like_sg5"/>
    <property type="match status" value="1"/>
</dbReference>
<evidence type="ECO:0000256" key="1">
    <source>
        <dbReference type="ARBA" id="ARBA00023125"/>
    </source>
</evidence>
<dbReference type="SMART" id="SM00422">
    <property type="entry name" value="HTH_MERR"/>
    <property type="match status" value="1"/>
</dbReference>
<organism evidence="4 5">
    <name type="scientific">Myceligenerans indicum</name>
    <dbReference type="NCBI Taxonomy" id="2593663"/>
    <lineage>
        <taxon>Bacteria</taxon>
        <taxon>Bacillati</taxon>
        <taxon>Actinomycetota</taxon>
        <taxon>Actinomycetes</taxon>
        <taxon>Micrococcales</taxon>
        <taxon>Promicromonosporaceae</taxon>
        <taxon>Myceligenerans</taxon>
    </lineage>
</organism>
<dbReference type="Pfam" id="PF13411">
    <property type="entry name" value="MerR_1"/>
    <property type="match status" value="1"/>
</dbReference>
<gene>
    <name evidence="4" type="ORF">HGK34_19915</name>
</gene>
<evidence type="ECO:0000259" key="3">
    <source>
        <dbReference type="PROSITE" id="PS50937"/>
    </source>
</evidence>
<keyword evidence="5" id="KW-1185">Reference proteome</keyword>
<dbReference type="EMBL" id="JABBYC010000060">
    <property type="protein sequence ID" value="MBL0888515.1"/>
    <property type="molecule type" value="Genomic_DNA"/>
</dbReference>
<proteinExistence type="predicted"/>
<dbReference type="PANTHER" id="PTHR30204">
    <property type="entry name" value="REDOX-CYCLING DRUG-SENSING TRANSCRIPTIONAL ACTIVATOR SOXR"/>
    <property type="match status" value="1"/>
</dbReference>
<name>A0ABS1LQK0_9MICO</name>
<sequence>MRISELAERSGTSVATIKYYLREGLLHPGVAVNARQAAFDETHLARVRLVRGLVHVLGASISQVREVLAIIGDRDQTVVQAMGRATAALPATGSLADTGTGGSGGGEGSPDLAMAVLDELGFTYAADSSVVEQLDSALSLAAEAGVTIDPDQIRAYAAAARDVAAADFARVPWGDPGAALEFAVLGTALYEPVLLALRRIAHYERGLEIRTANNSGGVGFPAPPATQAPADAGVADSANSVAAADAPAAPAAIAATDDTDDTDHEGAGT</sequence>
<evidence type="ECO:0000313" key="4">
    <source>
        <dbReference type="EMBL" id="MBL0888515.1"/>
    </source>
</evidence>
<evidence type="ECO:0000313" key="5">
    <source>
        <dbReference type="Proteomes" id="UP000675409"/>
    </source>
</evidence>
<dbReference type="RefSeq" id="WP_201850702.1">
    <property type="nucleotide sequence ID" value="NZ_JABBYC010000060.1"/>
</dbReference>
<feature type="domain" description="HTH merR-type" evidence="3">
    <location>
        <begin position="1"/>
        <end position="70"/>
    </location>
</feature>
<dbReference type="Proteomes" id="UP000675409">
    <property type="component" value="Unassembled WGS sequence"/>
</dbReference>
<dbReference type="PRINTS" id="PR00040">
    <property type="entry name" value="HTHMERR"/>
</dbReference>